<organism evidence="2 3">
    <name type="scientific">Solanum pinnatisectum</name>
    <name type="common">tansyleaf nightshade</name>
    <dbReference type="NCBI Taxonomy" id="50273"/>
    <lineage>
        <taxon>Eukaryota</taxon>
        <taxon>Viridiplantae</taxon>
        <taxon>Streptophyta</taxon>
        <taxon>Embryophyta</taxon>
        <taxon>Tracheophyta</taxon>
        <taxon>Spermatophyta</taxon>
        <taxon>Magnoliopsida</taxon>
        <taxon>eudicotyledons</taxon>
        <taxon>Gunneridae</taxon>
        <taxon>Pentapetalae</taxon>
        <taxon>asterids</taxon>
        <taxon>lamiids</taxon>
        <taxon>Solanales</taxon>
        <taxon>Solanaceae</taxon>
        <taxon>Solanoideae</taxon>
        <taxon>Solaneae</taxon>
        <taxon>Solanum</taxon>
    </lineage>
</organism>
<feature type="transmembrane region" description="Helical" evidence="1">
    <location>
        <begin position="29"/>
        <end position="48"/>
    </location>
</feature>
<sequence>MIKLRKWHRRSFGWMFIATKCRICRPLDIVYCAFLVLGVFDIFVDLTLHVNCQLYFLEKLYRLLNFVFFALCLFEPRNERRHINEKRKWLG</sequence>
<keyword evidence="1" id="KW-0472">Membrane</keyword>
<accession>A0AAV9L8V4</accession>
<name>A0AAV9L8V4_9SOLN</name>
<dbReference type="Proteomes" id="UP001311915">
    <property type="component" value="Unassembled WGS sequence"/>
</dbReference>
<proteinExistence type="predicted"/>
<protein>
    <submittedName>
        <fullName evidence="2">Uncharacterized protein</fullName>
    </submittedName>
</protein>
<dbReference type="AlphaFoldDB" id="A0AAV9L8V4"/>
<keyword evidence="1" id="KW-1133">Transmembrane helix</keyword>
<evidence type="ECO:0000256" key="1">
    <source>
        <dbReference type="SAM" id="Phobius"/>
    </source>
</evidence>
<dbReference type="EMBL" id="JAWPEI010000007">
    <property type="protein sequence ID" value="KAK4720860.1"/>
    <property type="molecule type" value="Genomic_DNA"/>
</dbReference>
<gene>
    <name evidence="2" type="ORF">R3W88_011093</name>
</gene>
<evidence type="ECO:0000313" key="3">
    <source>
        <dbReference type="Proteomes" id="UP001311915"/>
    </source>
</evidence>
<keyword evidence="1" id="KW-0812">Transmembrane</keyword>
<keyword evidence="3" id="KW-1185">Reference proteome</keyword>
<evidence type="ECO:0000313" key="2">
    <source>
        <dbReference type="EMBL" id="KAK4720860.1"/>
    </source>
</evidence>
<comment type="caution">
    <text evidence="2">The sequence shown here is derived from an EMBL/GenBank/DDBJ whole genome shotgun (WGS) entry which is preliminary data.</text>
</comment>
<reference evidence="2 3" key="1">
    <citation type="submission" date="2023-10" db="EMBL/GenBank/DDBJ databases">
        <title>Genome-Wide Identification Analysis in wild type Solanum Pinnatisectum Reveals Some Genes Defensing Phytophthora Infestans.</title>
        <authorList>
            <person name="Sun C."/>
        </authorList>
    </citation>
    <scope>NUCLEOTIDE SEQUENCE [LARGE SCALE GENOMIC DNA]</scope>
    <source>
        <strain evidence="2">LQN</strain>
        <tissue evidence="2">Leaf</tissue>
    </source>
</reference>